<keyword evidence="2" id="KW-1185">Reference proteome</keyword>
<proteinExistence type="predicted"/>
<dbReference type="Proteomes" id="UP000053660">
    <property type="component" value="Unassembled WGS sequence"/>
</dbReference>
<sequence length="91" mass="10327">MSASDAALLISCPGIRVCFVFADSSSLERLPQDMMFSMLKERIKTNRPYRPAEYCCGISVLYEQRVSYSSKFSDGLEIGLVWIKGHLQKKK</sequence>
<dbReference type="EMBL" id="KN553876">
    <property type="protein sequence ID" value="KHJ89694.1"/>
    <property type="molecule type" value="Genomic_DNA"/>
</dbReference>
<reference evidence="1 2" key="1">
    <citation type="submission" date="2014-03" db="EMBL/GenBank/DDBJ databases">
        <title>Draft genome of the hookworm Oesophagostomum dentatum.</title>
        <authorList>
            <person name="Mitreva M."/>
        </authorList>
    </citation>
    <scope>NUCLEOTIDE SEQUENCE [LARGE SCALE GENOMIC DNA]</scope>
    <source>
        <strain evidence="1 2">OD-Hann</strain>
    </source>
</reference>
<organism evidence="1 2">
    <name type="scientific">Oesophagostomum dentatum</name>
    <name type="common">Nodular worm</name>
    <dbReference type="NCBI Taxonomy" id="61180"/>
    <lineage>
        <taxon>Eukaryota</taxon>
        <taxon>Metazoa</taxon>
        <taxon>Ecdysozoa</taxon>
        <taxon>Nematoda</taxon>
        <taxon>Chromadorea</taxon>
        <taxon>Rhabditida</taxon>
        <taxon>Rhabditina</taxon>
        <taxon>Rhabditomorpha</taxon>
        <taxon>Strongyloidea</taxon>
        <taxon>Strongylidae</taxon>
        <taxon>Oesophagostomum</taxon>
    </lineage>
</organism>
<gene>
    <name evidence="1" type="ORF">OESDEN_10474</name>
</gene>
<evidence type="ECO:0000313" key="2">
    <source>
        <dbReference type="Proteomes" id="UP000053660"/>
    </source>
</evidence>
<name>A0A0B1SXL5_OESDE</name>
<protein>
    <submittedName>
        <fullName evidence="1">Uncharacterized protein</fullName>
    </submittedName>
</protein>
<evidence type="ECO:0000313" key="1">
    <source>
        <dbReference type="EMBL" id="KHJ89694.1"/>
    </source>
</evidence>
<dbReference type="AlphaFoldDB" id="A0A0B1SXL5"/>
<accession>A0A0B1SXL5</accession>